<reference evidence="1" key="3">
    <citation type="submission" date="2025-09" db="UniProtKB">
        <authorList>
            <consortium name="Ensembl"/>
        </authorList>
    </citation>
    <scope>IDENTIFICATION</scope>
</reference>
<proteinExistence type="predicted"/>
<accession>A0AC11CVA7</accession>
<name>A0AC11CVA7_SHEEP</name>
<reference evidence="1" key="1">
    <citation type="submission" date="2020-11" db="EMBL/GenBank/DDBJ databases">
        <authorList>
            <person name="Davenport K.M."/>
            <person name="Bickhart D.M."/>
            <person name="Smith T.P.L."/>
            <person name="Murdoch B.M."/>
            <person name="Rosen B.D."/>
        </authorList>
    </citation>
    <scope>NUCLEOTIDE SEQUENCE [LARGE SCALE GENOMIC DNA]</scope>
    <source>
        <strain evidence="1">OAR_USU_Benz2616</strain>
    </source>
</reference>
<evidence type="ECO:0000313" key="1">
    <source>
        <dbReference type="Ensembl" id="ENSOARP00020035959.1"/>
    </source>
</evidence>
<reference evidence="1" key="2">
    <citation type="submission" date="2025-08" db="UniProtKB">
        <authorList>
            <consortium name="Ensembl"/>
        </authorList>
    </citation>
    <scope>IDENTIFICATION</scope>
</reference>
<dbReference type="Ensembl" id="ENSOART00020073854.1">
    <property type="protein sequence ID" value="ENSOARP00020035959.1"/>
    <property type="gene ID" value="ENSOARG00020029233.1"/>
</dbReference>
<organism evidence="1">
    <name type="scientific">Ovis aries</name>
    <name type="common">Sheep</name>
    <dbReference type="NCBI Taxonomy" id="9940"/>
    <lineage>
        <taxon>Eukaryota</taxon>
        <taxon>Metazoa</taxon>
        <taxon>Chordata</taxon>
        <taxon>Craniata</taxon>
        <taxon>Vertebrata</taxon>
        <taxon>Euteleostomi</taxon>
        <taxon>Mammalia</taxon>
        <taxon>Eutheria</taxon>
        <taxon>Laurasiatheria</taxon>
        <taxon>Artiodactyla</taxon>
        <taxon>Ruminantia</taxon>
        <taxon>Pecora</taxon>
        <taxon>Bovidae</taxon>
        <taxon>Caprinae</taxon>
        <taxon>Ovis</taxon>
    </lineage>
</organism>
<protein>
    <submittedName>
        <fullName evidence="1">Uncharacterized protein</fullName>
    </submittedName>
</protein>
<gene>
    <name evidence="1" type="primary">LOC101103089</name>
</gene>
<sequence length="206" mass="22514">MSKVQGPVSFEDVAVGFSGEEWQLLGPSQKALYWDVMLENYCNLVSVGYQAPKPDSLFQLEQGGPPWTVKGAVLSPTCPGYQATIPVLILNFEPRKGPWKEDEMQHQYFPDTEKAMATHSSTLARKTPWTESLVGCNPWGREELDATEQLHFSLSCIGEGNGNPLQCSCLENPKDGGACRAAVCGVAQSRTRLKRLSSSSSSSSVR</sequence>